<evidence type="ECO:0000259" key="1">
    <source>
        <dbReference type="PROSITE" id="PS51379"/>
    </source>
</evidence>
<dbReference type="OrthoDB" id="8279740at2"/>
<organism evidence="2 3">
    <name type="scientific">Rhizobium deserti</name>
    <dbReference type="NCBI Taxonomy" id="2547961"/>
    <lineage>
        <taxon>Bacteria</taxon>
        <taxon>Pseudomonadati</taxon>
        <taxon>Pseudomonadota</taxon>
        <taxon>Alphaproteobacteria</taxon>
        <taxon>Hyphomicrobiales</taxon>
        <taxon>Rhizobiaceae</taxon>
        <taxon>Rhizobium/Agrobacterium group</taxon>
        <taxon>Rhizobium</taxon>
    </lineage>
</organism>
<reference evidence="2 3" key="1">
    <citation type="submission" date="2019-03" db="EMBL/GenBank/DDBJ databases">
        <title>Rhizobium sp. nov., an bacterium isolated from biocrust in Mu Us Desert.</title>
        <authorList>
            <person name="Lixiong L."/>
        </authorList>
    </citation>
    <scope>NUCLEOTIDE SEQUENCE [LARGE SCALE GENOMIC DNA]</scope>
    <source>
        <strain evidence="2 3">SPY-1</strain>
    </source>
</reference>
<dbReference type="EMBL" id="SMTL01000002">
    <property type="protein sequence ID" value="TDK36749.1"/>
    <property type="molecule type" value="Genomic_DNA"/>
</dbReference>
<sequence>MNVPLAIAEQVAQALEPTGIRVRGIVNFGQGEGPRLEDGSPAQSVVLLGNIGGSIWPAFSAWRRSYQGRDPLDTWSKAMILPVARRMHAAAYFPSDMPWHPFQQWAMRAEGLKASPLGMLIHPAHGLWQGYRGALGLPFELPGPPAAPTHPCDGCLDKPCLSACPANALGADRFDVAACRSFLDTQSVDHACMGSGCLARNACPLGASFRYPQAQLCFHMASLKT</sequence>
<dbReference type="PROSITE" id="PS51379">
    <property type="entry name" value="4FE4S_FER_2"/>
    <property type="match status" value="1"/>
</dbReference>
<evidence type="ECO:0000313" key="2">
    <source>
        <dbReference type="EMBL" id="TDK36749.1"/>
    </source>
</evidence>
<gene>
    <name evidence="2" type="ORF">E2F50_07445</name>
</gene>
<dbReference type="RefSeq" id="WP_133315482.1">
    <property type="nucleotide sequence ID" value="NZ_SMTL01000002.1"/>
</dbReference>
<protein>
    <submittedName>
        <fullName evidence="2">4Fe-4S dicluster domain-containing protein</fullName>
    </submittedName>
</protein>
<keyword evidence="3" id="KW-1185">Reference proteome</keyword>
<accession>A0A4R5UJ35</accession>
<dbReference type="InterPro" id="IPR017896">
    <property type="entry name" value="4Fe4S_Fe-S-bd"/>
</dbReference>
<name>A0A4R5UJ35_9HYPH</name>
<dbReference type="Proteomes" id="UP000295238">
    <property type="component" value="Unassembled WGS sequence"/>
</dbReference>
<dbReference type="AlphaFoldDB" id="A0A4R5UJ35"/>
<comment type="caution">
    <text evidence="2">The sequence shown here is derived from an EMBL/GenBank/DDBJ whole genome shotgun (WGS) entry which is preliminary data.</text>
</comment>
<feature type="domain" description="4Fe-4S ferredoxin-type" evidence="1">
    <location>
        <begin position="142"/>
        <end position="174"/>
    </location>
</feature>
<proteinExistence type="predicted"/>
<evidence type="ECO:0000313" key="3">
    <source>
        <dbReference type="Proteomes" id="UP000295238"/>
    </source>
</evidence>